<gene>
    <name evidence="2" type="ORF">AVDCRST_MAG19-3792</name>
</gene>
<feature type="non-terminal residue" evidence="2">
    <location>
        <position position="1"/>
    </location>
</feature>
<reference evidence="2" key="1">
    <citation type="submission" date="2020-02" db="EMBL/GenBank/DDBJ databases">
        <authorList>
            <person name="Meier V. D."/>
        </authorList>
    </citation>
    <scope>NUCLEOTIDE SEQUENCE</scope>
    <source>
        <strain evidence="2">AVDCRST_MAG19</strain>
    </source>
</reference>
<protein>
    <submittedName>
        <fullName evidence="2">Uncharacterized protein</fullName>
    </submittedName>
</protein>
<evidence type="ECO:0000256" key="1">
    <source>
        <dbReference type="SAM" id="MobiDB-lite"/>
    </source>
</evidence>
<feature type="region of interest" description="Disordered" evidence="1">
    <location>
        <begin position="1"/>
        <end position="164"/>
    </location>
</feature>
<feature type="non-terminal residue" evidence="2">
    <location>
        <position position="164"/>
    </location>
</feature>
<evidence type="ECO:0000313" key="2">
    <source>
        <dbReference type="EMBL" id="CAA9578908.1"/>
    </source>
</evidence>
<dbReference type="AlphaFoldDB" id="A0A6J4VHD9"/>
<feature type="compositionally biased region" description="Basic and acidic residues" evidence="1">
    <location>
        <begin position="73"/>
        <end position="83"/>
    </location>
</feature>
<feature type="compositionally biased region" description="Basic and acidic residues" evidence="1">
    <location>
        <begin position="101"/>
        <end position="114"/>
    </location>
</feature>
<feature type="compositionally biased region" description="Basic residues" evidence="1">
    <location>
        <begin position="152"/>
        <end position="164"/>
    </location>
</feature>
<sequence length="164" mass="18614">AEQLPERGHRRRGRHDGARRHDLRRHAPPGSPVQQRAGDGGGNDGRQGRDRPRRGRHGGAGREQKERARRPPRLRDRDRDWHPLRAAPAAPRWPPPAGCGDRARPGGDGGERRPDRRQRRLRPPDLGPLRLALRPDPPPRLRPHYGGDGRRDRGRRRGRKDGAV</sequence>
<proteinExistence type="predicted"/>
<name>A0A6J4VHD9_9BACT</name>
<dbReference type="EMBL" id="CADCWL010000205">
    <property type="protein sequence ID" value="CAA9578908.1"/>
    <property type="molecule type" value="Genomic_DNA"/>
</dbReference>
<accession>A0A6J4VHD9</accession>
<organism evidence="2">
    <name type="scientific">uncultured Thermomicrobiales bacterium</name>
    <dbReference type="NCBI Taxonomy" id="1645740"/>
    <lineage>
        <taxon>Bacteria</taxon>
        <taxon>Pseudomonadati</taxon>
        <taxon>Thermomicrobiota</taxon>
        <taxon>Thermomicrobia</taxon>
        <taxon>Thermomicrobiales</taxon>
        <taxon>environmental samples</taxon>
    </lineage>
</organism>